<dbReference type="Proteomes" id="UP000247409">
    <property type="component" value="Unassembled WGS sequence"/>
</dbReference>
<dbReference type="AlphaFoldDB" id="A0A2V3IS82"/>
<dbReference type="Gene3D" id="3.40.50.300">
    <property type="entry name" value="P-loop containing nucleotide triphosphate hydrolases"/>
    <property type="match status" value="1"/>
</dbReference>
<proteinExistence type="predicted"/>
<dbReference type="InterPro" id="IPR047112">
    <property type="entry name" value="RecG/Mfd"/>
</dbReference>
<reference evidence="3 4" key="1">
    <citation type="journal article" date="2018" name="Mol. Biol. Evol.">
        <title>Analysis of the draft genome of the red seaweed Gracilariopsis chorda provides insights into genome size evolution in Rhodophyta.</title>
        <authorList>
            <person name="Lee J."/>
            <person name="Yang E.C."/>
            <person name="Graf L."/>
            <person name="Yang J.H."/>
            <person name="Qiu H."/>
            <person name="Zel Zion U."/>
            <person name="Chan C.X."/>
            <person name="Stephens T.G."/>
            <person name="Weber A.P.M."/>
            <person name="Boo G.H."/>
            <person name="Boo S.M."/>
            <person name="Kim K.M."/>
            <person name="Shin Y."/>
            <person name="Jung M."/>
            <person name="Lee S.J."/>
            <person name="Yim H.S."/>
            <person name="Lee J.H."/>
            <person name="Bhattacharya D."/>
            <person name="Yoon H.S."/>
        </authorList>
    </citation>
    <scope>NUCLEOTIDE SEQUENCE [LARGE SCALE GENOMIC DNA]</scope>
    <source>
        <strain evidence="3 4">SKKU-2015</strain>
        <tissue evidence="3">Whole body</tissue>
    </source>
</reference>
<dbReference type="GO" id="GO:0016787">
    <property type="term" value="F:hydrolase activity"/>
    <property type="evidence" value="ECO:0007669"/>
    <property type="project" value="UniProtKB-KW"/>
</dbReference>
<dbReference type="SUPFAM" id="SSF52540">
    <property type="entry name" value="P-loop containing nucleoside triphosphate hydrolases"/>
    <property type="match status" value="1"/>
</dbReference>
<evidence type="ECO:0000313" key="4">
    <source>
        <dbReference type="Proteomes" id="UP000247409"/>
    </source>
</evidence>
<dbReference type="PANTHER" id="PTHR47964">
    <property type="entry name" value="ATP-DEPENDENT DNA HELICASE HOMOLOG RECG, CHLOROPLASTIC"/>
    <property type="match status" value="1"/>
</dbReference>
<comment type="caution">
    <text evidence="3">The sequence shown here is derived from an EMBL/GenBank/DDBJ whole genome shotgun (WGS) entry which is preliminary data.</text>
</comment>
<dbReference type="GO" id="GO:0006281">
    <property type="term" value="P:DNA repair"/>
    <property type="evidence" value="ECO:0007669"/>
    <property type="project" value="InterPro"/>
</dbReference>
<gene>
    <name evidence="3" type="ORF">BWQ96_05272</name>
</gene>
<evidence type="ECO:0000256" key="1">
    <source>
        <dbReference type="ARBA" id="ARBA00022801"/>
    </source>
</evidence>
<organism evidence="3 4">
    <name type="scientific">Gracilariopsis chorda</name>
    <dbReference type="NCBI Taxonomy" id="448386"/>
    <lineage>
        <taxon>Eukaryota</taxon>
        <taxon>Rhodophyta</taxon>
        <taxon>Florideophyceae</taxon>
        <taxon>Rhodymeniophycidae</taxon>
        <taxon>Gracilariales</taxon>
        <taxon>Gracilariaceae</taxon>
        <taxon>Gracilariopsis</taxon>
    </lineage>
</organism>
<dbReference type="OrthoDB" id="416741at2759"/>
<keyword evidence="4" id="KW-1185">Reference proteome</keyword>
<keyword evidence="2" id="KW-0067">ATP-binding</keyword>
<accession>A0A2V3IS82</accession>
<protein>
    <submittedName>
        <fullName evidence="3">Transcription-repair-coupling factor</fullName>
    </submittedName>
</protein>
<dbReference type="STRING" id="448386.A0A2V3IS82"/>
<dbReference type="InterPro" id="IPR027417">
    <property type="entry name" value="P-loop_NTPase"/>
</dbReference>
<name>A0A2V3IS82_9FLOR</name>
<keyword evidence="2" id="KW-0547">Nucleotide-binding</keyword>
<dbReference type="PANTHER" id="PTHR47964:SF1">
    <property type="entry name" value="ATP-DEPENDENT DNA HELICASE HOMOLOG RECG, CHLOROPLASTIC"/>
    <property type="match status" value="1"/>
</dbReference>
<keyword evidence="1" id="KW-0378">Hydrolase</keyword>
<evidence type="ECO:0000313" key="3">
    <source>
        <dbReference type="EMBL" id="PXF44972.1"/>
    </source>
</evidence>
<keyword evidence="2" id="KW-0347">Helicase</keyword>
<evidence type="ECO:0000256" key="2">
    <source>
        <dbReference type="ARBA" id="ARBA00022806"/>
    </source>
</evidence>
<dbReference type="EMBL" id="NBIV01000076">
    <property type="protein sequence ID" value="PXF44972.1"/>
    <property type="molecule type" value="Genomic_DNA"/>
</dbReference>
<dbReference type="GO" id="GO:0003678">
    <property type="term" value="F:DNA helicase activity"/>
    <property type="evidence" value="ECO:0007669"/>
    <property type="project" value="TreeGrafter"/>
</dbReference>
<sequence length="84" mass="9745">MSIQPHQRQQVAAQQVLSDLSDLHIPMDPILWGDVGFKKTEVAIRAAFRALRAGKQVVVLDPTTIMTYRHYETFKQRFLPFYTQ</sequence>